<dbReference type="InterPro" id="IPR014729">
    <property type="entry name" value="Rossmann-like_a/b/a_fold"/>
</dbReference>
<accession>A0A5N5M982</accession>
<sequence>MLLWFPSLTNTRPFFPSEKMSLSLTGETNYLHQEEDAGAEIASTGNSYQHQQYYCSVSEIEEEKSWDLFEINHGVPLESIKEDIEGSLFSFDVYGDHQKDCVYVGVGKSDSSMDALSWTLKNAIIDSNTMVFLIHIFPKIHHIPSPLGRLPKSQVSAQQVEIYSAQEREKRRELLQKFINMCSASKVKVDTILIESDSVGKAMMDLIAVFNMRKLILGTSKSSLRKLRSRRGNGIADRALHNAPEFCDVKIICDGKEVVIDQMTGSPLSLADNASEKPFKLQDECNANDDDDDSFACMCFKSPKVK</sequence>
<evidence type="ECO:0008006" key="3">
    <source>
        <dbReference type="Google" id="ProtNLM"/>
    </source>
</evidence>
<organism evidence="1 2">
    <name type="scientific">Salix brachista</name>
    <dbReference type="NCBI Taxonomy" id="2182728"/>
    <lineage>
        <taxon>Eukaryota</taxon>
        <taxon>Viridiplantae</taxon>
        <taxon>Streptophyta</taxon>
        <taxon>Embryophyta</taxon>
        <taxon>Tracheophyta</taxon>
        <taxon>Spermatophyta</taxon>
        <taxon>Magnoliopsida</taxon>
        <taxon>eudicotyledons</taxon>
        <taxon>Gunneridae</taxon>
        <taxon>Pentapetalae</taxon>
        <taxon>rosids</taxon>
        <taxon>fabids</taxon>
        <taxon>Malpighiales</taxon>
        <taxon>Salicaceae</taxon>
        <taxon>Saliceae</taxon>
        <taxon>Salix</taxon>
    </lineage>
</organism>
<gene>
    <name evidence="1" type="ORF">DKX38_008779</name>
</gene>
<proteinExistence type="predicted"/>
<dbReference type="Gene3D" id="3.40.50.620">
    <property type="entry name" value="HUPs"/>
    <property type="match status" value="1"/>
</dbReference>
<reference evidence="2" key="1">
    <citation type="journal article" date="2019" name="Gigascience">
        <title>De novo genome assembly of the endangered Acer yangbiense, a plant species with extremely small populations endemic to Yunnan Province, China.</title>
        <authorList>
            <person name="Yang J."/>
            <person name="Wariss H.M."/>
            <person name="Tao L."/>
            <person name="Zhang R."/>
            <person name="Yun Q."/>
            <person name="Hollingsworth P."/>
            <person name="Dao Z."/>
            <person name="Luo G."/>
            <person name="Guo H."/>
            <person name="Ma Y."/>
            <person name="Sun W."/>
        </authorList>
    </citation>
    <scope>NUCLEOTIDE SEQUENCE [LARGE SCALE GENOMIC DNA]</scope>
    <source>
        <strain evidence="2">cv. br00</strain>
    </source>
</reference>
<dbReference type="Proteomes" id="UP000326939">
    <property type="component" value="Chromosome 6"/>
</dbReference>
<dbReference type="CDD" id="cd01989">
    <property type="entry name" value="USP_STK_Ubox_N"/>
    <property type="match status" value="1"/>
</dbReference>
<keyword evidence="2" id="KW-1185">Reference proteome</keyword>
<evidence type="ECO:0000313" key="1">
    <source>
        <dbReference type="EMBL" id="KAB5551468.1"/>
    </source>
</evidence>
<dbReference type="SUPFAM" id="SSF52402">
    <property type="entry name" value="Adenine nucleotide alpha hydrolases-like"/>
    <property type="match status" value="1"/>
</dbReference>
<dbReference type="PANTHER" id="PTHR47382:SF3">
    <property type="entry name" value="ADENINE NUCLEOTIDE ALPHA HYDROLASES-LIKE SUPERFAMILY PROTEIN"/>
    <property type="match status" value="1"/>
</dbReference>
<dbReference type="AlphaFoldDB" id="A0A5N5M982"/>
<comment type="caution">
    <text evidence="1">The sequence shown here is derived from an EMBL/GenBank/DDBJ whole genome shotgun (WGS) entry which is preliminary data.</text>
</comment>
<evidence type="ECO:0000313" key="2">
    <source>
        <dbReference type="Proteomes" id="UP000326939"/>
    </source>
</evidence>
<dbReference type="PANTHER" id="PTHR47382">
    <property type="entry name" value="U-BOX DOMAIN-CONTAINING PROTEIN 52-LIKE"/>
    <property type="match status" value="1"/>
</dbReference>
<dbReference type="EMBL" id="VDCV01000006">
    <property type="protein sequence ID" value="KAB5551468.1"/>
    <property type="molecule type" value="Genomic_DNA"/>
</dbReference>
<name>A0A5N5M982_9ROSI</name>
<protein>
    <recommendedName>
        <fullName evidence="3">UspA domain-containing protein</fullName>
    </recommendedName>
</protein>